<dbReference type="Pfam" id="PF14497">
    <property type="entry name" value="GST_C_3"/>
    <property type="match status" value="1"/>
</dbReference>
<dbReference type="SUPFAM" id="SSF52833">
    <property type="entry name" value="Thioredoxin-like"/>
    <property type="match status" value="1"/>
</dbReference>
<reference evidence="5 6" key="1">
    <citation type="journal article" date="2013" name="Genome Biol.">
        <title>Genome of Acanthamoeba castellanii highlights extensive lateral gene transfer and early evolution of tyrosine kinase signaling.</title>
        <authorList>
            <person name="Clarke M."/>
            <person name="Lohan A.J."/>
            <person name="Liu B."/>
            <person name="Lagkouvardos I."/>
            <person name="Roy S."/>
            <person name="Zafar N."/>
            <person name="Bertelli C."/>
            <person name="Schilde C."/>
            <person name="Kianianmomeni A."/>
            <person name="Burglin T.R."/>
            <person name="Frech C."/>
            <person name="Turcotte B."/>
            <person name="Kopec K.O."/>
            <person name="Synnott J.M."/>
            <person name="Choo C."/>
            <person name="Paponov I."/>
            <person name="Finkler A."/>
            <person name="Soon Heng Tan C."/>
            <person name="Hutchins A.P."/>
            <person name="Weinmeier T."/>
            <person name="Rattei T."/>
            <person name="Chu J.S."/>
            <person name="Gimenez G."/>
            <person name="Irimia M."/>
            <person name="Rigden D.J."/>
            <person name="Fitzpatrick D.A."/>
            <person name="Lorenzo-Morales J."/>
            <person name="Bateman A."/>
            <person name="Chiu C.H."/>
            <person name="Tang P."/>
            <person name="Hegemann P."/>
            <person name="Fromm H."/>
            <person name="Raoult D."/>
            <person name="Greub G."/>
            <person name="Miranda-Saavedra D."/>
            <person name="Chen N."/>
            <person name="Nash P."/>
            <person name="Ginger M.L."/>
            <person name="Horn M."/>
            <person name="Schaap P."/>
            <person name="Caler L."/>
            <person name="Loftus B."/>
        </authorList>
    </citation>
    <scope>NUCLEOTIDE SEQUENCE [LARGE SCALE GENOMIC DNA]</scope>
    <source>
        <strain evidence="5 6">Neff</strain>
    </source>
</reference>
<keyword evidence="5" id="KW-0808">Transferase</keyword>
<dbReference type="OrthoDB" id="414243at2759"/>
<dbReference type="Proteomes" id="UP000011083">
    <property type="component" value="Unassembled WGS sequence"/>
</dbReference>
<dbReference type="AlphaFoldDB" id="L8H602"/>
<keyword evidence="6" id="KW-1185">Reference proteome</keyword>
<dbReference type="PANTHER" id="PTHR11571:SF150">
    <property type="entry name" value="GLUTATHIONE S-TRANSFERASE"/>
    <property type="match status" value="1"/>
</dbReference>
<dbReference type="GO" id="GO:0004364">
    <property type="term" value="F:glutathione transferase activity"/>
    <property type="evidence" value="ECO:0007669"/>
    <property type="project" value="TreeGrafter"/>
</dbReference>
<evidence type="ECO:0000256" key="1">
    <source>
        <dbReference type="SAM" id="MobiDB-lite"/>
    </source>
</evidence>
<dbReference type="PROSITE" id="PS50405">
    <property type="entry name" value="GST_CTER"/>
    <property type="match status" value="1"/>
</dbReference>
<feature type="signal peptide" evidence="2">
    <location>
        <begin position="1"/>
        <end position="23"/>
    </location>
</feature>
<proteinExistence type="predicted"/>
<accession>L8H602</accession>
<dbReference type="InterPro" id="IPR004046">
    <property type="entry name" value="GST_C"/>
</dbReference>
<dbReference type="InterPro" id="IPR004045">
    <property type="entry name" value="Glutathione_S-Trfase_N"/>
</dbReference>
<gene>
    <name evidence="5" type="ORF">ACA1_116240</name>
</gene>
<dbReference type="SUPFAM" id="SSF47616">
    <property type="entry name" value="GST C-terminal domain-like"/>
    <property type="match status" value="1"/>
</dbReference>
<dbReference type="InterPro" id="IPR036249">
    <property type="entry name" value="Thioredoxin-like_sf"/>
</dbReference>
<dbReference type="InterPro" id="IPR040079">
    <property type="entry name" value="Glutathione_S-Trfase"/>
</dbReference>
<dbReference type="GeneID" id="14921008"/>
<feature type="compositionally biased region" description="Basic and acidic residues" evidence="1">
    <location>
        <begin position="125"/>
        <end position="181"/>
    </location>
</feature>
<dbReference type="InterPro" id="IPR036282">
    <property type="entry name" value="Glutathione-S-Trfase_C_sf"/>
</dbReference>
<organism evidence="5 6">
    <name type="scientific">Acanthamoeba castellanii (strain ATCC 30010 / Neff)</name>
    <dbReference type="NCBI Taxonomy" id="1257118"/>
    <lineage>
        <taxon>Eukaryota</taxon>
        <taxon>Amoebozoa</taxon>
        <taxon>Discosea</taxon>
        <taxon>Longamoebia</taxon>
        <taxon>Centramoebida</taxon>
        <taxon>Acanthamoebidae</taxon>
        <taxon>Acanthamoeba</taxon>
    </lineage>
</organism>
<keyword evidence="2" id="KW-0732">Signal</keyword>
<dbReference type="PROSITE" id="PS50404">
    <property type="entry name" value="GST_NTER"/>
    <property type="match status" value="1"/>
</dbReference>
<evidence type="ECO:0000259" key="4">
    <source>
        <dbReference type="PROSITE" id="PS50405"/>
    </source>
</evidence>
<dbReference type="InterPro" id="IPR050213">
    <property type="entry name" value="GST_superfamily"/>
</dbReference>
<feature type="domain" description="GST N-terminal" evidence="3">
    <location>
        <begin position="318"/>
        <end position="375"/>
    </location>
</feature>
<dbReference type="InterPro" id="IPR010987">
    <property type="entry name" value="Glutathione-S-Trfase_C-like"/>
</dbReference>
<protein>
    <submittedName>
        <fullName evidence="5">Glutathione Stransferase, C-terminal domain containing protein</fullName>
    </submittedName>
</protein>
<dbReference type="KEGG" id="acan:ACA1_116240"/>
<dbReference type="VEuPathDB" id="AmoebaDB:ACA1_116240"/>
<feature type="domain" description="GST C-terminal" evidence="4">
    <location>
        <begin position="377"/>
        <end position="507"/>
    </location>
</feature>
<evidence type="ECO:0000256" key="2">
    <source>
        <dbReference type="SAM" id="SignalP"/>
    </source>
</evidence>
<dbReference type="Gene3D" id="1.20.1050.10">
    <property type="match status" value="1"/>
</dbReference>
<evidence type="ECO:0000313" key="5">
    <source>
        <dbReference type="EMBL" id="ELR20163.1"/>
    </source>
</evidence>
<dbReference type="Gene3D" id="3.40.30.10">
    <property type="entry name" value="Glutaredoxin"/>
    <property type="match status" value="1"/>
</dbReference>
<dbReference type="SFLD" id="SFLDS00019">
    <property type="entry name" value="Glutathione_Transferase_(cytos"/>
    <property type="match status" value="1"/>
</dbReference>
<feature type="region of interest" description="Disordered" evidence="1">
    <location>
        <begin position="116"/>
        <end position="181"/>
    </location>
</feature>
<dbReference type="PANTHER" id="PTHR11571">
    <property type="entry name" value="GLUTATHIONE S-TRANSFERASE"/>
    <property type="match status" value="1"/>
</dbReference>
<evidence type="ECO:0000313" key="6">
    <source>
        <dbReference type="Proteomes" id="UP000011083"/>
    </source>
</evidence>
<sequence>MSPATKLLFMLALGLALAATALADDYNKKHDGGPCKGGYWPDGKGCCPEIIKGRAYYRDGNKCYPKDLGCGVYYADGRGYYPDEKGNYAKDGESCSWERKCHERCIRPDHYDEKDCDKTTTTTEECPKETTSTRKETTSTKKHTTTTERRTTPKRTTTTEECPKETTTTKRHTTTTEECPKETTTKKETTTTKKHTTTEECPKETSTTKRHTTTTEECRKTTTEKPCEDDKKCPGGQWKDGHGCCPRKVGREWRYRDAQGCYPIELDCGVFYADAQGCYPDEHGKYLKAGECCPDHRKCCPDCFAPKGNNRRFFDAGVDYDFVPVTNWPEAKARLTAAGKLAFGQVPLYEEPDGLTLVQSSAIARHLARKHGYNGASPHEAALIDQANEGVADTFTAIAKVIFGTPADQQAEAKQKLVGETLPAQLPSFERLLERNGDNGHLVGARLSYADVALWVALQLVFGRVEGSRDALLGAFPAVKRLVDGVSQRERVKAYLARDVYNADKKN</sequence>
<dbReference type="Pfam" id="PF02798">
    <property type="entry name" value="GST_N"/>
    <property type="match status" value="1"/>
</dbReference>
<dbReference type="GO" id="GO:0006749">
    <property type="term" value="P:glutathione metabolic process"/>
    <property type="evidence" value="ECO:0007669"/>
    <property type="project" value="TreeGrafter"/>
</dbReference>
<name>L8H602_ACACF</name>
<dbReference type="RefSeq" id="XP_004342273.1">
    <property type="nucleotide sequence ID" value="XM_004342224.1"/>
</dbReference>
<dbReference type="EMBL" id="KB007926">
    <property type="protein sequence ID" value="ELR20163.1"/>
    <property type="molecule type" value="Genomic_DNA"/>
</dbReference>
<feature type="chain" id="PRO_5003990437" evidence="2">
    <location>
        <begin position="24"/>
        <end position="507"/>
    </location>
</feature>
<evidence type="ECO:0000259" key="3">
    <source>
        <dbReference type="PROSITE" id="PS50404"/>
    </source>
</evidence>